<dbReference type="PANTHER" id="PTHR28055:SF1">
    <property type="entry name" value="ALTERED INHERITANCE OF MITOCHONDRIA PROTEIN 41, MITOCHONDRIAL"/>
    <property type="match status" value="1"/>
</dbReference>
<name>A0A3S9SXU7_9FIRM</name>
<dbReference type="EMBL" id="CP016379">
    <property type="protein sequence ID" value="AZR73166.1"/>
    <property type="molecule type" value="Genomic_DNA"/>
</dbReference>
<dbReference type="Gene3D" id="1.10.1510.10">
    <property type="entry name" value="Uncharacterised protein YqeY/AIM41 PF09424, N-terminal domain"/>
    <property type="match status" value="1"/>
</dbReference>
<evidence type="ECO:0000313" key="1">
    <source>
        <dbReference type="EMBL" id="AZR73166.1"/>
    </source>
</evidence>
<dbReference type="Gene3D" id="1.10.10.410">
    <property type="match status" value="1"/>
</dbReference>
<proteinExistence type="predicted"/>
<dbReference type="Pfam" id="PF09424">
    <property type="entry name" value="YqeY"/>
    <property type="match status" value="1"/>
</dbReference>
<protein>
    <submittedName>
        <fullName evidence="1">Glutamyl-tRNA amidotransferase</fullName>
    </submittedName>
</protein>
<dbReference type="InterPro" id="IPR023168">
    <property type="entry name" value="GatB_Yqey_C_2"/>
</dbReference>
<dbReference type="Proteomes" id="UP000267250">
    <property type="component" value="Chromosome"/>
</dbReference>
<reference evidence="1 2" key="1">
    <citation type="submission" date="2016-07" db="EMBL/GenBank/DDBJ databases">
        <title>Genome and transcriptome analysis of iron-reducing fermentative bacteria Anoxybacter fermentans.</title>
        <authorList>
            <person name="Zeng X."/>
            <person name="Shao Z."/>
        </authorList>
    </citation>
    <scope>NUCLEOTIDE SEQUENCE [LARGE SCALE GENOMIC DNA]</scope>
    <source>
        <strain evidence="1 2">DY22613</strain>
    </source>
</reference>
<dbReference type="PANTHER" id="PTHR28055">
    <property type="entry name" value="ALTERED INHERITANCE OF MITOCHONDRIA PROTEIN 41, MITOCHONDRIAL"/>
    <property type="match status" value="1"/>
</dbReference>
<gene>
    <name evidence="1" type="ORF">BBF96_07070</name>
</gene>
<dbReference type="KEGG" id="aft:BBF96_07070"/>
<evidence type="ECO:0000313" key="2">
    <source>
        <dbReference type="Proteomes" id="UP000267250"/>
    </source>
</evidence>
<dbReference type="AlphaFoldDB" id="A0A3S9SXU7"/>
<organism evidence="1 2">
    <name type="scientific">Anoxybacter fermentans</name>
    <dbReference type="NCBI Taxonomy" id="1323375"/>
    <lineage>
        <taxon>Bacteria</taxon>
        <taxon>Bacillati</taxon>
        <taxon>Bacillota</taxon>
        <taxon>Clostridia</taxon>
        <taxon>Halanaerobiales</taxon>
        <taxon>Anoxybacter</taxon>
    </lineage>
</organism>
<dbReference type="SUPFAM" id="SSF89095">
    <property type="entry name" value="GatB/YqeY motif"/>
    <property type="match status" value="1"/>
</dbReference>
<accession>A0A3S9SXU7</accession>
<keyword evidence="1" id="KW-0808">Transferase</keyword>
<dbReference type="InterPro" id="IPR003789">
    <property type="entry name" value="Asn/Gln_tRNA_amidoTrase-B-like"/>
</dbReference>
<dbReference type="InterPro" id="IPR019004">
    <property type="entry name" value="YqeY/Aim41"/>
</dbReference>
<sequence length="150" mass="17192">MSTLKDELLEDMKIAMKQKDKERLSVIRMARAAIKNVEIDKRKDLTDEEVIEILAKEVKSRRDAITEYEKAGRDDVVQKLQQEIEILSKYLPRQLTREELEVLVNEVVAQVNATSLKDMGKVMGAIMPKVKGRADGKLVNQLVREKLSKD</sequence>
<dbReference type="RefSeq" id="WP_127016500.1">
    <property type="nucleotide sequence ID" value="NZ_CP016379.1"/>
</dbReference>
<dbReference type="GO" id="GO:0016884">
    <property type="term" value="F:carbon-nitrogen ligase activity, with glutamine as amido-N-donor"/>
    <property type="evidence" value="ECO:0007669"/>
    <property type="project" value="InterPro"/>
</dbReference>
<dbReference type="OrthoDB" id="9794041at2"/>
<dbReference type="GO" id="GO:0016740">
    <property type="term" value="F:transferase activity"/>
    <property type="evidence" value="ECO:0007669"/>
    <property type="project" value="UniProtKB-KW"/>
</dbReference>
<dbReference type="InterPro" id="IPR042184">
    <property type="entry name" value="YqeY/Aim41_N"/>
</dbReference>
<keyword evidence="2" id="KW-1185">Reference proteome</keyword>